<dbReference type="RefSeq" id="WP_095045548.1">
    <property type="nucleotide sequence ID" value="NZ_LN890656.1"/>
</dbReference>
<feature type="transmembrane region" description="Helical" evidence="2">
    <location>
        <begin position="244"/>
        <end position="268"/>
    </location>
</feature>
<evidence type="ECO:0008006" key="5">
    <source>
        <dbReference type="Google" id="ProtNLM"/>
    </source>
</evidence>
<dbReference type="AlphaFoldDB" id="A0A161K3Y6"/>
<reference evidence="3" key="1">
    <citation type="submission" date="2016-01" db="EMBL/GenBank/DDBJ databases">
        <authorList>
            <person name="Mcilroy J.S."/>
            <person name="Karst M S."/>
            <person name="Albertsen M."/>
        </authorList>
    </citation>
    <scope>NUCLEOTIDE SEQUENCE</scope>
    <source>
        <strain evidence="3">Cfx-K</strain>
    </source>
</reference>
<keyword evidence="2" id="KW-0812">Transmembrane</keyword>
<proteinExistence type="predicted"/>
<dbReference type="EMBL" id="LN890656">
    <property type="protein sequence ID" value="CUS06247.1"/>
    <property type="molecule type" value="Genomic_DNA"/>
</dbReference>
<feature type="region of interest" description="Disordered" evidence="1">
    <location>
        <begin position="188"/>
        <end position="237"/>
    </location>
</feature>
<evidence type="ECO:0000256" key="1">
    <source>
        <dbReference type="SAM" id="MobiDB-lite"/>
    </source>
</evidence>
<accession>A0A161K3Y6</accession>
<evidence type="ECO:0000313" key="3">
    <source>
        <dbReference type="EMBL" id="CUS06247.1"/>
    </source>
</evidence>
<evidence type="ECO:0000256" key="2">
    <source>
        <dbReference type="SAM" id="Phobius"/>
    </source>
</evidence>
<gene>
    <name evidence="3" type="ORF">CFX0092_B0713</name>
</gene>
<dbReference type="Proteomes" id="UP000215027">
    <property type="component" value="Chromosome II"/>
</dbReference>
<dbReference type="KEGG" id="pbf:CFX0092_B0713"/>
<protein>
    <recommendedName>
        <fullName evidence="5">Tetratricopeptide repeat protein</fullName>
    </recommendedName>
</protein>
<keyword evidence="2" id="KW-0472">Membrane</keyword>
<keyword evidence="4" id="KW-1185">Reference proteome</keyword>
<feature type="compositionally biased region" description="Low complexity" evidence="1">
    <location>
        <begin position="200"/>
        <end position="209"/>
    </location>
</feature>
<organism evidence="3 4">
    <name type="scientific">Candidatus Promineifilum breve</name>
    <dbReference type="NCBI Taxonomy" id="1806508"/>
    <lineage>
        <taxon>Bacteria</taxon>
        <taxon>Bacillati</taxon>
        <taxon>Chloroflexota</taxon>
        <taxon>Ardenticatenia</taxon>
        <taxon>Candidatus Promineifilales</taxon>
        <taxon>Candidatus Promineifilaceae</taxon>
        <taxon>Candidatus Promineifilum</taxon>
    </lineage>
</organism>
<evidence type="ECO:0000313" key="4">
    <source>
        <dbReference type="Proteomes" id="UP000215027"/>
    </source>
</evidence>
<name>A0A161K3Y6_9CHLR</name>
<sequence>MSNILHDAIAAARAGDMERAQQLAAENVRQQPDDANAWYLLSELVDSDARRAAYLGKALALDPHHARARIEFDALPAAITADLRPEAAELPKAAELSPLPEAGVTLVTLPAAAMPPGTVPAGEEIVTVAVAAADLPTGEVPEWLRADAGSVAEGTAPVVTPAVPELIGVDTPMMSAGSDVGGYVQPLSPEAVHHGGPTGAAEAAAVSAEYTRSQAPRPAPRPAAGHAPAAPPAPARRTNGGNQALGILFGLLVLLTLVVLAFLVYLLLF</sequence>
<keyword evidence="2" id="KW-1133">Transmembrane helix</keyword>